<keyword evidence="2" id="KW-1185">Reference proteome</keyword>
<comment type="caution">
    <text evidence="1">The sequence shown here is derived from an EMBL/GenBank/DDBJ whole genome shotgun (WGS) entry which is preliminary data.</text>
</comment>
<gene>
    <name evidence="1" type="ORF">SE17_19570</name>
</gene>
<name>A0A0P9F5F0_9CHLR</name>
<dbReference type="AlphaFoldDB" id="A0A0P9F5F0"/>
<organism evidence="1 2">
    <name type="scientific">Kouleothrix aurantiaca</name>
    <dbReference type="NCBI Taxonomy" id="186479"/>
    <lineage>
        <taxon>Bacteria</taxon>
        <taxon>Bacillati</taxon>
        <taxon>Chloroflexota</taxon>
        <taxon>Chloroflexia</taxon>
        <taxon>Chloroflexales</taxon>
        <taxon>Roseiflexineae</taxon>
        <taxon>Roseiflexaceae</taxon>
        <taxon>Kouleothrix</taxon>
    </lineage>
</organism>
<accession>A0A0P9F5F0</accession>
<sequence>MLRQARAAIAADWSCAAIPGDADRSIESWALLTTLGIFTLQLWEPGPDAPRDMPKPRMSLTVGAGRAGLGCTMLHFDSYETLDAALKAAADKLREIAGAALGPLRI</sequence>
<dbReference type="EMBL" id="LJCR01000799">
    <property type="protein sequence ID" value="KPV51726.1"/>
    <property type="molecule type" value="Genomic_DNA"/>
</dbReference>
<protein>
    <submittedName>
        <fullName evidence="1">Uncharacterized protein</fullName>
    </submittedName>
</protein>
<evidence type="ECO:0000313" key="2">
    <source>
        <dbReference type="Proteomes" id="UP000050509"/>
    </source>
</evidence>
<reference evidence="1 2" key="1">
    <citation type="submission" date="2015-09" db="EMBL/GenBank/DDBJ databases">
        <title>Draft genome sequence of Kouleothrix aurantiaca JCM 19913.</title>
        <authorList>
            <person name="Hemp J."/>
        </authorList>
    </citation>
    <scope>NUCLEOTIDE SEQUENCE [LARGE SCALE GENOMIC DNA]</scope>
    <source>
        <strain evidence="1 2">COM-B</strain>
    </source>
</reference>
<dbReference type="Proteomes" id="UP000050509">
    <property type="component" value="Unassembled WGS sequence"/>
</dbReference>
<proteinExistence type="predicted"/>
<evidence type="ECO:0000313" key="1">
    <source>
        <dbReference type="EMBL" id="KPV51726.1"/>
    </source>
</evidence>